<proteinExistence type="predicted"/>
<reference evidence="1" key="1">
    <citation type="submission" date="2023-06" db="EMBL/GenBank/DDBJ databases">
        <title>Genomic Diversity of Vibrio spp. and Metagenomic Analysis of Pathogens in Florida Gulf Coastal Waters Following Hurricane Ian.</title>
        <authorList>
            <person name="Brumfield K.D."/>
        </authorList>
    </citation>
    <scope>NUCLEOTIDE SEQUENCE</scope>
    <source>
        <strain evidence="1">WBS2B-138</strain>
    </source>
</reference>
<dbReference type="Proteomes" id="UP001253193">
    <property type="component" value="Unassembled WGS sequence"/>
</dbReference>
<dbReference type="AlphaFoldDB" id="A0AAW8Q8D9"/>
<protein>
    <submittedName>
        <fullName evidence="1">Uncharacterized protein</fullName>
    </submittedName>
</protein>
<name>A0AAW8Q8D9_VIBPH</name>
<evidence type="ECO:0000313" key="1">
    <source>
        <dbReference type="EMBL" id="MDS1823795.1"/>
    </source>
</evidence>
<comment type="caution">
    <text evidence="1">The sequence shown here is derived from an EMBL/GenBank/DDBJ whole genome shotgun (WGS) entry which is preliminary data.</text>
</comment>
<dbReference type="RefSeq" id="WP_311020842.1">
    <property type="nucleotide sequence ID" value="NZ_JAUHGG010000012.1"/>
</dbReference>
<dbReference type="EMBL" id="JAUHGG010000012">
    <property type="protein sequence ID" value="MDS1823795.1"/>
    <property type="molecule type" value="Genomic_DNA"/>
</dbReference>
<evidence type="ECO:0000313" key="2">
    <source>
        <dbReference type="Proteomes" id="UP001253193"/>
    </source>
</evidence>
<accession>A0AAW8Q8D9</accession>
<sequence length="80" mass="9260">MNVKSIRDKLNTSIGELTEIKNLIVSTRKYAEESIRVNEMSALLLAFSSLSDEEIERQVFEIDRIHEAVNNYAEFMKSCF</sequence>
<gene>
    <name evidence="1" type="ORF">QX249_24425</name>
</gene>
<organism evidence="1 2">
    <name type="scientific">Vibrio parahaemolyticus</name>
    <dbReference type="NCBI Taxonomy" id="670"/>
    <lineage>
        <taxon>Bacteria</taxon>
        <taxon>Pseudomonadati</taxon>
        <taxon>Pseudomonadota</taxon>
        <taxon>Gammaproteobacteria</taxon>
        <taxon>Vibrionales</taxon>
        <taxon>Vibrionaceae</taxon>
        <taxon>Vibrio</taxon>
    </lineage>
</organism>